<keyword evidence="10" id="KW-1185">Reference proteome</keyword>
<keyword evidence="3" id="KW-1003">Cell membrane</keyword>
<evidence type="ECO:0000256" key="2">
    <source>
        <dbReference type="ARBA" id="ARBA00008193"/>
    </source>
</evidence>
<organism evidence="9 10">
    <name type="scientific">Aeromicrobium phoceense</name>
    <dbReference type="NCBI Taxonomy" id="2754045"/>
    <lineage>
        <taxon>Bacteria</taxon>
        <taxon>Bacillati</taxon>
        <taxon>Actinomycetota</taxon>
        <taxon>Actinomycetes</taxon>
        <taxon>Propionibacteriales</taxon>
        <taxon>Nocardioidaceae</taxon>
        <taxon>Aeromicrobium</taxon>
    </lineage>
</organism>
<feature type="transmembrane region" description="Helical" evidence="7">
    <location>
        <begin position="59"/>
        <end position="83"/>
    </location>
</feature>
<feature type="transmembrane region" description="Helical" evidence="7">
    <location>
        <begin position="176"/>
        <end position="195"/>
    </location>
</feature>
<feature type="transmembrane region" description="Helical" evidence="7">
    <location>
        <begin position="150"/>
        <end position="170"/>
    </location>
</feature>
<comment type="caution">
    <text evidence="9">The sequence shown here is derived from an EMBL/GenBank/DDBJ whole genome shotgun (WGS) entry which is preliminary data.</text>
</comment>
<feature type="domain" description="Glycine transporter" evidence="8">
    <location>
        <begin position="98"/>
        <end position="170"/>
    </location>
</feature>
<evidence type="ECO:0000259" key="8">
    <source>
        <dbReference type="Pfam" id="PF03458"/>
    </source>
</evidence>
<dbReference type="AlphaFoldDB" id="A0A838XDZ0"/>
<reference evidence="9 10" key="1">
    <citation type="submission" date="2020-07" db="EMBL/GenBank/DDBJ databases">
        <title>Draft genome and description of Aeromicrobium phoceense strain Marseille-Q0843 isolated from healthy skin swab.</title>
        <authorList>
            <person name="Boxberger M."/>
            <person name="La Scola B."/>
        </authorList>
    </citation>
    <scope>NUCLEOTIDE SEQUENCE [LARGE SCALE GENOMIC DNA]</scope>
    <source>
        <strain evidence="9 10">Marseille-Q0843</strain>
    </source>
</reference>
<evidence type="ECO:0000313" key="9">
    <source>
        <dbReference type="EMBL" id="MBA4609679.1"/>
    </source>
</evidence>
<name>A0A838XDZ0_9ACTN</name>
<dbReference type="EMBL" id="JACEOG010000002">
    <property type="protein sequence ID" value="MBA4609679.1"/>
    <property type="molecule type" value="Genomic_DNA"/>
</dbReference>
<dbReference type="Proteomes" id="UP000550354">
    <property type="component" value="Unassembled WGS sequence"/>
</dbReference>
<evidence type="ECO:0000313" key="10">
    <source>
        <dbReference type="Proteomes" id="UP000550354"/>
    </source>
</evidence>
<evidence type="ECO:0000256" key="7">
    <source>
        <dbReference type="SAM" id="Phobius"/>
    </source>
</evidence>
<dbReference type="Pfam" id="PF03458">
    <property type="entry name" value="Gly_transporter"/>
    <property type="match status" value="2"/>
</dbReference>
<dbReference type="RefSeq" id="WP_181756524.1">
    <property type="nucleotide sequence ID" value="NZ_JACEOG010000002.1"/>
</dbReference>
<feature type="transmembrane region" description="Helical" evidence="7">
    <location>
        <begin position="95"/>
        <end position="117"/>
    </location>
</feature>
<dbReference type="PANTHER" id="PTHR30506">
    <property type="entry name" value="INNER MEMBRANE PROTEIN"/>
    <property type="match status" value="1"/>
</dbReference>
<evidence type="ECO:0000256" key="5">
    <source>
        <dbReference type="ARBA" id="ARBA00022989"/>
    </source>
</evidence>
<comment type="similarity">
    <text evidence="2">Belongs to the UPF0126 family.</text>
</comment>
<keyword evidence="4 7" id="KW-0812">Transmembrane</keyword>
<accession>A0A838XDZ0</accession>
<keyword evidence="5 7" id="KW-1133">Transmembrane helix</keyword>
<comment type="subcellular location">
    <subcellularLocation>
        <location evidence="1">Cell membrane</location>
        <topology evidence="1">Multi-pass membrane protein</topology>
    </subcellularLocation>
</comment>
<evidence type="ECO:0000256" key="1">
    <source>
        <dbReference type="ARBA" id="ARBA00004651"/>
    </source>
</evidence>
<keyword evidence="6 7" id="KW-0472">Membrane</keyword>
<evidence type="ECO:0000256" key="3">
    <source>
        <dbReference type="ARBA" id="ARBA00022475"/>
    </source>
</evidence>
<feature type="domain" description="Glycine transporter" evidence="8">
    <location>
        <begin position="9"/>
        <end position="81"/>
    </location>
</feature>
<evidence type="ECO:0000256" key="6">
    <source>
        <dbReference type="ARBA" id="ARBA00023136"/>
    </source>
</evidence>
<dbReference type="GO" id="GO:0005886">
    <property type="term" value="C:plasma membrane"/>
    <property type="evidence" value="ECO:0007669"/>
    <property type="project" value="UniProtKB-SubCell"/>
</dbReference>
<feature type="transmembrane region" description="Helical" evidence="7">
    <location>
        <begin position="33"/>
        <end position="53"/>
    </location>
</feature>
<gene>
    <name evidence="9" type="ORF">H1W00_14430</name>
</gene>
<proteinExistence type="inferred from homology"/>
<dbReference type="PANTHER" id="PTHR30506:SF3">
    <property type="entry name" value="UPF0126 INNER MEMBRANE PROTEIN YADS-RELATED"/>
    <property type="match status" value="1"/>
</dbReference>
<protein>
    <submittedName>
        <fullName evidence="9">TRIC cation channel family protein</fullName>
    </submittedName>
</protein>
<feature type="transmembrane region" description="Helical" evidence="7">
    <location>
        <begin position="6"/>
        <end position="26"/>
    </location>
</feature>
<feature type="transmembrane region" description="Helical" evidence="7">
    <location>
        <begin position="123"/>
        <end position="143"/>
    </location>
</feature>
<dbReference type="InterPro" id="IPR005115">
    <property type="entry name" value="Gly_transporter"/>
</dbReference>
<sequence>MNDDLFAAAEVIGIVAFAVSGGYAAVRAGMDWLGVVVLAVVVAVGGGTLRDLMLGIEPVWWVSAPGMLIVAAVTSLVVIAVAARHPQSKVDSWRIVLYADAVGLAAFTVTGASIALAEDVRPWVAIVFGVITGTGGGVIRDVLVRRKPQVLVGEIYALASIAGAALYVILLETTVPSGAAALSAAALVLVVRAGAMRWHWHLPRFPEPHA</sequence>
<evidence type="ECO:0000256" key="4">
    <source>
        <dbReference type="ARBA" id="ARBA00022692"/>
    </source>
</evidence>